<protein>
    <submittedName>
        <fullName evidence="3">Membrane-associated PAP2 superfamily phosphatase</fullName>
    </submittedName>
</protein>
<dbReference type="InterPro" id="IPR000326">
    <property type="entry name" value="PAP2/HPO"/>
</dbReference>
<dbReference type="Pfam" id="PF01569">
    <property type="entry name" value="PAP2"/>
    <property type="match status" value="1"/>
</dbReference>
<reference evidence="3 4" key="1">
    <citation type="submission" date="2019-07" db="EMBL/GenBank/DDBJ databases">
        <title>Genome sequencing of lignin-degrading bacterial isolates.</title>
        <authorList>
            <person name="Gladden J."/>
        </authorList>
    </citation>
    <scope>NUCLEOTIDE SEQUENCE [LARGE SCALE GENOMIC DNA]</scope>
    <source>
        <strain evidence="3 4">J19</strain>
    </source>
</reference>
<evidence type="ECO:0000313" key="3">
    <source>
        <dbReference type="EMBL" id="TWH04182.1"/>
    </source>
</evidence>
<keyword evidence="4" id="KW-1185">Reference proteome</keyword>
<gene>
    <name evidence="3" type="ORF">L613_007400000180</name>
</gene>
<feature type="transmembrane region" description="Helical" evidence="1">
    <location>
        <begin position="76"/>
        <end position="95"/>
    </location>
</feature>
<keyword evidence="1" id="KW-0812">Transmembrane</keyword>
<proteinExistence type="predicted"/>
<evidence type="ECO:0000256" key="1">
    <source>
        <dbReference type="SAM" id="Phobius"/>
    </source>
</evidence>
<sequence>MNLMPASATDAFPVLRPYSRFVATHLWIPLAAVLALSALLMAGGVDQWLATQIYHAEGGHWLLKDHWFTAKLVHRGGKQASTAAALALLVFGLYARRSPRWNAWSRPALYVVLAVGLSTAAVSLLKGATHMDCPWDLASYGGTHAFYGLFESRQGVPASGCFPAGHASGGYAWVALYFAALAVRPRWRKAGLAIGLGAGLLFGVSQQLRGAHFLSHDLWALAVCWGVSLGLYLWLLRPRARSAAAGAAGETA</sequence>
<accession>A0A562D3H0</accession>
<name>A0A562D3H0_9GAMM</name>
<feature type="transmembrane region" description="Helical" evidence="1">
    <location>
        <begin position="218"/>
        <end position="236"/>
    </location>
</feature>
<keyword evidence="1" id="KW-0472">Membrane</keyword>
<comment type="caution">
    <text evidence="3">The sequence shown here is derived from an EMBL/GenBank/DDBJ whole genome shotgun (WGS) entry which is preliminary data.</text>
</comment>
<dbReference type="EMBL" id="VLJS01000107">
    <property type="protein sequence ID" value="TWH04182.1"/>
    <property type="molecule type" value="Genomic_DNA"/>
</dbReference>
<feature type="transmembrane region" description="Helical" evidence="1">
    <location>
        <begin position="164"/>
        <end position="183"/>
    </location>
</feature>
<organism evidence="3 4">
    <name type="scientific">Pseudoxanthomonas taiwanensis J19</name>
    <dbReference type="NCBI Taxonomy" id="935569"/>
    <lineage>
        <taxon>Bacteria</taxon>
        <taxon>Pseudomonadati</taxon>
        <taxon>Pseudomonadota</taxon>
        <taxon>Gammaproteobacteria</taxon>
        <taxon>Lysobacterales</taxon>
        <taxon>Lysobacteraceae</taxon>
        <taxon>Pseudoxanthomonas</taxon>
    </lineage>
</organism>
<dbReference type="AlphaFoldDB" id="A0A562D3H0"/>
<dbReference type="Proteomes" id="UP000321583">
    <property type="component" value="Unassembled WGS sequence"/>
</dbReference>
<dbReference type="SUPFAM" id="SSF48317">
    <property type="entry name" value="Acid phosphatase/Vanadium-dependent haloperoxidase"/>
    <property type="match status" value="1"/>
</dbReference>
<dbReference type="OrthoDB" id="7348799at2"/>
<feature type="transmembrane region" description="Helical" evidence="1">
    <location>
        <begin position="190"/>
        <end position="206"/>
    </location>
</feature>
<feature type="domain" description="Phosphatidic acid phosphatase type 2/haloperoxidase" evidence="2">
    <location>
        <begin position="108"/>
        <end position="236"/>
    </location>
</feature>
<dbReference type="InterPro" id="IPR036938">
    <property type="entry name" value="PAP2/HPO_sf"/>
</dbReference>
<keyword evidence="1" id="KW-1133">Transmembrane helix</keyword>
<feature type="transmembrane region" description="Helical" evidence="1">
    <location>
        <begin position="107"/>
        <end position="125"/>
    </location>
</feature>
<feature type="transmembrane region" description="Helical" evidence="1">
    <location>
        <begin position="21"/>
        <end position="42"/>
    </location>
</feature>
<evidence type="ECO:0000259" key="2">
    <source>
        <dbReference type="Pfam" id="PF01569"/>
    </source>
</evidence>
<evidence type="ECO:0000313" key="4">
    <source>
        <dbReference type="Proteomes" id="UP000321583"/>
    </source>
</evidence>
<dbReference type="RefSeq" id="WP_019399445.1">
    <property type="nucleotide sequence ID" value="NZ_VLJS01000107.1"/>
</dbReference>
<dbReference type="CDD" id="cd03396">
    <property type="entry name" value="PAP2_like_6"/>
    <property type="match status" value="1"/>
</dbReference>